<dbReference type="EMBL" id="VUJV01000001">
    <property type="protein sequence ID" value="KAA1420920.1"/>
    <property type="molecule type" value="Genomic_DNA"/>
</dbReference>
<dbReference type="Pfam" id="PF14539">
    <property type="entry name" value="DUF4442"/>
    <property type="match status" value="1"/>
</dbReference>
<dbReference type="InterPro" id="IPR027961">
    <property type="entry name" value="DUF4442"/>
</dbReference>
<accession>A0A5B1LM91</accession>
<proteinExistence type="predicted"/>
<reference evidence="1 2" key="1">
    <citation type="submission" date="2019-09" db="EMBL/GenBank/DDBJ databases">
        <title>Nocardioides panacisoli sp. nov., isolated from the soil of a ginseng field.</title>
        <authorList>
            <person name="Cho C."/>
        </authorList>
    </citation>
    <scope>NUCLEOTIDE SEQUENCE [LARGE SCALE GENOMIC DNA]</scope>
    <source>
        <strain evidence="1 2">BN130099</strain>
    </source>
</reference>
<dbReference type="Gene3D" id="3.10.129.10">
    <property type="entry name" value="Hotdog Thioesterase"/>
    <property type="match status" value="1"/>
</dbReference>
<dbReference type="InterPro" id="IPR029069">
    <property type="entry name" value="HotDog_dom_sf"/>
</dbReference>
<sequence length="151" mass="16131">MTNFEAETQAMHQLIPILGHMGIRVVDAGPGHATVELPAAPNGNHFGVLYAGSLFTACEVLGGIVPRASFDLEGELAGYVPLVKTAEINYLRPGLGDVQARGTITPEEIDRVRAEALETGKSNFVMETEIVDGQGTVIATMRATNQLRKMV</sequence>
<organism evidence="1 2">
    <name type="scientific">Nocardioides humilatus</name>
    <dbReference type="NCBI Taxonomy" id="2607660"/>
    <lineage>
        <taxon>Bacteria</taxon>
        <taxon>Bacillati</taxon>
        <taxon>Actinomycetota</taxon>
        <taxon>Actinomycetes</taxon>
        <taxon>Propionibacteriales</taxon>
        <taxon>Nocardioidaceae</taxon>
        <taxon>Nocardioides</taxon>
    </lineage>
</organism>
<evidence type="ECO:0000313" key="2">
    <source>
        <dbReference type="Proteomes" id="UP000325003"/>
    </source>
</evidence>
<protein>
    <submittedName>
        <fullName evidence="1">DUF4442 domain-containing protein</fullName>
    </submittedName>
</protein>
<dbReference type="AlphaFoldDB" id="A0A5B1LM91"/>
<reference evidence="1 2" key="2">
    <citation type="submission" date="2019-09" db="EMBL/GenBank/DDBJ databases">
        <authorList>
            <person name="Jin C."/>
        </authorList>
    </citation>
    <scope>NUCLEOTIDE SEQUENCE [LARGE SCALE GENOMIC DNA]</scope>
    <source>
        <strain evidence="1 2">BN130099</strain>
    </source>
</reference>
<dbReference type="SUPFAM" id="SSF54637">
    <property type="entry name" value="Thioesterase/thiol ester dehydrase-isomerase"/>
    <property type="match status" value="1"/>
</dbReference>
<keyword evidence="2" id="KW-1185">Reference proteome</keyword>
<comment type="caution">
    <text evidence="1">The sequence shown here is derived from an EMBL/GenBank/DDBJ whole genome shotgun (WGS) entry which is preliminary data.</text>
</comment>
<name>A0A5B1LM91_9ACTN</name>
<dbReference type="RefSeq" id="WP_149726380.1">
    <property type="nucleotide sequence ID" value="NZ_VUJV01000001.1"/>
</dbReference>
<dbReference type="CDD" id="cd03443">
    <property type="entry name" value="PaaI_thioesterase"/>
    <property type="match status" value="1"/>
</dbReference>
<dbReference type="Proteomes" id="UP000325003">
    <property type="component" value="Unassembled WGS sequence"/>
</dbReference>
<gene>
    <name evidence="1" type="ORF">F0U44_00815</name>
</gene>
<evidence type="ECO:0000313" key="1">
    <source>
        <dbReference type="EMBL" id="KAA1420920.1"/>
    </source>
</evidence>